<feature type="compositionally biased region" description="Polar residues" evidence="8">
    <location>
        <begin position="1251"/>
        <end position="1266"/>
    </location>
</feature>
<feature type="compositionally biased region" description="Pro residues" evidence="8">
    <location>
        <begin position="1368"/>
        <end position="1380"/>
    </location>
</feature>
<keyword evidence="6" id="KW-0443">Lipid metabolism</keyword>
<feature type="region of interest" description="Disordered" evidence="8">
    <location>
        <begin position="1073"/>
        <end position="1221"/>
    </location>
</feature>
<dbReference type="RefSeq" id="XP_066916978.1">
    <property type="nucleotide sequence ID" value="XM_067060877.1"/>
</dbReference>
<evidence type="ECO:0000313" key="13">
    <source>
        <dbReference type="Proteomes" id="UP000594262"/>
    </source>
</evidence>
<protein>
    <recommendedName>
        <fullName evidence="4">phosphoinositide 5-phosphatase</fullName>
        <ecNumber evidence="4">3.1.3.36</ecNumber>
    </recommendedName>
</protein>
<dbReference type="InterPro" id="IPR000300">
    <property type="entry name" value="IPPc"/>
</dbReference>
<dbReference type="Gene3D" id="3.60.10.10">
    <property type="entry name" value="Endonuclease/exonuclease/phosphatase"/>
    <property type="match status" value="1"/>
</dbReference>
<dbReference type="GeneID" id="136804140"/>
<reference evidence="12" key="1">
    <citation type="submission" date="2021-01" db="UniProtKB">
        <authorList>
            <consortium name="EnsemblMetazoa"/>
        </authorList>
    </citation>
    <scope>IDENTIFICATION</scope>
</reference>
<name>A0A7M5XAM4_9CNID</name>
<feature type="compositionally biased region" description="Basic and acidic residues" evidence="8">
    <location>
        <begin position="1535"/>
        <end position="1548"/>
    </location>
</feature>
<evidence type="ECO:0000256" key="8">
    <source>
        <dbReference type="SAM" id="MobiDB-lite"/>
    </source>
</evidence>
<keyword evidence="5" id="KW-0378">Hydrolase</keyword>
<accession>A0A7M5XAM4</accession>
<feature type="compositionally biased region" description="Low complexity" evidence="8">
    <location>
        <begin position="1150"/>
        <end position="1168"/>
    </location>
</feature>
<feature type="region of interest" description="Disordered" evidence="8">
    <location>
        <begin position="994"/>
        <end position="1014"/>
    </location>
</feature>
<dbReference type="GO" id="GO:0048488">
    <property type="term" value="P:synaptic vesicle endocytosis"/>
    <property type="evidence" value="ECO:0007669"/>
    <property type="project" value="TreeGrafter"/>
</dbReference>
<evidence type="ECO:0000256" key="2">
    <source>
        <dbReference type="ARBA" id="ARBA00008943"/>
    </source>
</evidence>
<dbReference type="SMART" id="SM01165">
    <property type="entry name" value="DUF1866"/>
    <property type="match status" value="1"/>
</dbReference>
<evidence type="ECO:0000256" key="7">
    <source>
        <dbReference type="PROSITE-ProRule" id="PRU00176"/>
    </source>
</evidence>
<comment type="catalytic activity">
    <reaction evidence="1">
        <text>a 1,2-diacyl-sn-glycero-3-phospho-(1D-myo-inositol-4,5-bisphosphate) + H2O = a 1,2-diacyl-sn-glycero-3-phospho-(1D-myo-inositol 4-phosphate) + phosphate</text>
        <dbReference type="Rhea" id="RHEA:22764"/>
        <dbReference type="ChEBI" id="CHEBI:15377"/>
        <dbReference type="ChEBI" id="CHEBI:43474"/>
        <dbReference type="ChEBI" id="CHEBI:58178"/>
        <dbReference type="ChEBI" id="CHEBI:58456"/>
        <dbReference type="EC" id="3.1.3.36"/>
    </reaction>
</comment>
<dbReference type="InterPro" id="IPR046985">
    <property type="entry name" value="IP5"/>
</dbReference>
<dbReference type="PROSITE" id="PS50275">
    <property type="entry name" value="SAC"/>
    <property type="match status" value="1"/>
</dbReference>
<feature type="region of interest" description="Disordered" evidence="8">
    <location>
        <begin position="1251"/>
        <end position="1640"/>
    </location>
</feature>
<dbReference type="SMART" id="SM00128">
    <property type="entry name" value="IPPc"/>
    <property type="match status" value="1"/>
</dbReference>
<dbReference type="SUPFAM" id="SSF56219">
    <property type="entry name" value="DNase I-like"/>
    <property type="match status" value="1"/>
</dbReference>
<dbReference type="Proteomes" id="UP000594262">
    <property type="component" value="Unplaced"/>
</dbReference>
<evidence type="ECO:0000259" key="11">
    <source>
        <dbReference type="PROSITE" id="PS50275"/>
    </source>
</evidence>
<evidence type="ECO:0000256" key="3">
    <source>
        <dbReference type="ARBA" id="ARBA00009678"/>
    </source>
</evidence>
<feature type="region of interest" description="Disordered" evidence="8">
    <location>
        <begin position="821"/>
        <end position="850"/>
    </location>
</feature>
<feature type="domain" description="CRIB" evidence="10">
    <location>
        <begin position="1220"/>
        <end position="1233"/>
    </location>
</feature>
<evidence type="ECO:0000256" key="1">
    <source>
        <dbReference type="ARBA" id="ARBA00001786"/>
    </source>
</evidence>
<dbReference type="Pfam" id="PF02383">
    <property type="entry name" value="Syja_N"/>
    <property type="match status" value="1"/>
</dbReference>
<evidence type="ECO:0000259" key="10">
    <source>
        <dbReference type="PROSITE" id="PS50108"/>
    </source>
</evidence>
<comment type="similarity">
    <text evidence="3">In the central section; belongs to the inositol 1,4,5-trisphosphate 5-phosphatase family.</text>
</comment>
<sequence>MAIGRHILCSTKSTAGKRSILLEQRNGNDVLLLEQKVTAALANTEAELVKKQYEKAVEAYACLGVLKFHLDEDECLMYLFFVTGCTSIGKIGSTDIFRISNCSYVAFQEPHPVDSRINDVQKLLMNGCFYFPMNHPDEPYNFNLLLSVQRQQESKDPDNRFFWNRNMHDYLYRFGIDCARWFVKIICGGVEIRTIYVGAKQAKACLISRLSCERAGTRFNVRGTNDDGHVANFVETEQVIFLENTVTSFIQTRGSVPLFWEQPGVQVGSHKVKLSRGYEASSAAFDRHLSTLKRLYGYQLLINLLGSKEGEAILSQAFRNHLKDSKHNFDTHMIVFDYHRHCTGSGKQENLKGLIQKAKPSIENFQFFSLLNGDVIKTQCGTIRSNCLDCLDRTNAVQTEIGMQLLLQQLESIGLTDPQLISRFSEAFKSLWHLNGDHNSRIYSGTGAMEVGTRNTFASKIHDGAVSVKRTIKNNFFDGSKQEAIDILLLGNVFTGPAGERARALLRRTFLHSSPSIMRDICLKYNSFTTTNEFRVSVGTWNVNGGKHFRSLAYKHQSLHDWLIDHHKHAPEGIIDQEGDFLKPSDMYVIGFEELVDLNTSNIISTSSTNKKEWASKLQEMISRDHQYILVTTEQLVGVCLFVFIRTKHAPYVRDVAIQTIKTGLKGKAGNKGAVAIRMLVHSTSLCFIAGHFAAGQSNFAERNQHYHDISRRIQFPMGSELSSHDYVFWCGDFNYRIDVPNAQCKELVKEKAWAELLSNDQLLLQKAEGKVFKGFNEGPINFAPTYKYDLFSDDYDTSEKMRTPAWTDRVLWRRSEATGIDRRPDDEDDEEDIPPEWRTKRPESSEETTFNPGRIVYYGRAEMKTSDHRPVMAVIDIEIEKVLPNKLGTIHQEVMTSYGPADPTIIVSIAPDEQDVEVDLEEVMEELDNYGNVVLLRLIDDDLHVTFESGVSALEALELDGRVIGGHHVSIVLRSSELLEHTDQAILQMVSSPEDDLQLQDDEEGDVEADEWREAQRKGSCLLTRSGSIHAAVLEPEKLHQQEDYLDDIEETEASDDDVIDDVTELSKEQLETLRRESFSQMPDSDEEDQRMEKSPKTPRQSKPHPPSRPAMNKKPAPPSRRSNAPTRPSAPSAIKPNLSQKDIDELVGGSAPAPTTAPSRPSRPSAPSRPSPAGRPPPPRPAPAASNRPTPAKPPPRPTSTDTQAITPVVVESKEDDVGNPFNIQHLMHVDKNNIDDFIAMMKQQYATENQTPVSSTANDVTSHQPKRRGTMMSKMKASIRRDTKTQAKPTPVISGPSDMRKTDGADMAPLPAPAPVPRRPTAEARPPSTTSPPPPVASQKPAEKKRLLISGPSDPRPLDGNTVSAPPPMASKPPAKPSAPQRPTAVRRPSPPSRPSSVSSAAPSQPNEPPARPVRVDKPITEDTEIQEDSKRPPPPKRPSPQDKPTPPIAPSKPDLPNRKAGPPSLKPELPSRNKPENESAIAPVKPDLPSLPSRPNISPPPSREKPELPSRSLENEPVSVPSKPEIPFPPSKEKPVLPPRRDTADPSSIKKPPPLPSRTDRTTDMPQGGKIQRESSKKAPPSRPKASPVIESESQGNHNEELGQSEEVQTPAPKKLPPLPPRVDMSSGGPPPLPPR</sequence>
<organism evidence="12 13">
    <name type="scientific">Clytia hemisphaerica</name>
    <dbReference type="NCBI Taxonomy" id="252671"/>
    <lineage>
        <taxon>Eukaryota</taxon>
        <taxon>Metazoa</taxon>
        <taxon>Cnidaria</taxon>
        <taxon>Hydrozoa</taxon>
        <taxon>Hydroidolina</taxon>
        <taxon>Leptothecata</taxon>
        <taxon>Obeliida</taxon>
        <taxon>Clytiidae</taxon>
        <taxon>Clytia</taxon>
    </lineage>
</organism>
<evidence type="ECO:0000256" key="4">
    <source>
        <dbReference type="ARBA" id="ARBA00013044"/>
    </source>
</evidence>
<dbReference type="GO" id="GO:0098793">
    <property type="term" value="C:presynapse"/>
    <property type="evidence" value="ECO:0007669"/>
    <property type="project" value="GOC"/>
</dbReference>
<dbReference type="InterPro" id="IPR012677">
    <property type="entry name" value="Nucleotide-bd_a/b_plait_sf"/>
</dbReference>
<dbReference type="Pfam" id="PF22669">
    <property type="entry name" value="Exo_endo_phos2"/>
    <property type="match status" value="1"/>
</dbReference>
<dbReference type="EC" id="3.1.3.36" evidence="4"/>
<evidence type="ECO:0000313" key="12">
    <source>
        <dbReference type="EnsemblMetazoa" id="CLYHEMP019205.1"/>
    </source>
</evidence>
<dbReference type="InterPro" id="IPR015047">
    <property type="entry name" value="SYNJ1/2_RRM"/>
</dbReference>
<feature type="compositionally biased region" description="Pro residues" evidence="8">
    <location>
        <begin position="1169"/>
        <end position="1184"/>
    </location>
</feature>
<comment type="similarity">
    <text evidence="2">Belongs to the synaptojanin family.</text>
</comment>
<dbReference type="OrthoDB" id="1925875at2759"/>
<evidence type="ECO:0000259" key="9">
    <source>
        <dbReference type="PROSITE" id="PS50102"/>
    </source>
</evidence>
<dbReference type="GO" id="GO:0003723">
    <property type="term" value="F:RNA binding"/>
    <property type="evidence" value="ECO:0007669"/>
    <property type="project" value="UniProtKB-UniRule"/>
</dbReference>
<feature type="compositionally biased region" description="Acidic residues" evidence="8">
    <location>
        <begin position="994"/>
        <end position="1010"/>
    </location>
</feature>
<keyword evidence="7" id="KW-0694">RNA-binding</keyword>
<dbReference type="Pfam" id="PF08952">
    <property type="entry name" value="DUF1866"/>
    <property type="match status" value="1"/>
</dbReference>
<feature type="compositionally biased region" description="Low complexity" evidence="8">
    <location>
        <begin position="1398"/>
        <end position="1407"/>
    </location>
</feature>
<dbReference type="InterPro" id="IPR000504">
    <property type="entry name" value="RRM_dom"/>
</dbReference>
<dbReference type="InterPro" id="IPR035979">
    <property type="entry name" value="RBD_domain_sf"/>
</dbReference>
<dbReference type="GO" id="GO:0046856">
    <property type="term" value="P:phosphatidylinositol dephosphorylation"/>
    <property type="evidence" value="ECO:0007669"/>
    <property type="project" value="InterPro"/>
</dbReference>
<feature type="compositionally biased region" description="Pro residues" evidence="8">
    <location>
        <begin position="1439"/>
        <end position="1454"/>
    </location>
</feature>
<dbReference type="InterPro" id="IPR036691">
    <property type="entry name" value="Endo/exonu/phosph_ase_sf"/>
</dbReference>
<dbReference type="GO" id="GO:0004439">
    <property type="term" value="F:phosphatidylinositol-4,5-bisphosphate 5-phosphatase activity"/>
    <property type="evidence" value="ECO:0007669"/>
    <property type="project" value="UniProtKB-EC"/>
</dbReference>
<keyword evidence="13" id="KW-1185">Reference proteome</keyword>
<dbReference type="Gene3D" id="3.30.70.330">
    <property type="match status" value="1"/>
</dbReference>
<evidence type="ECO:0000256" key="6">
    <source>
        <dbReference type="ARBA" id="ARBA00023098"/>
    </source>
</evidence>
<evidence type="ECO:0000256" key="5">
    <source>
        <dbReference type="ARBA" id="ARBA00022801"/>
    </source>
</evidence>
<dbReference type="CDD" id="cd09089">
    <property type="entry name" value="INPP5c_Synj"/>
    <property type="match status" value="1"/>
</dbReference>
<dbReference type="SUPFAM" id="SSF54928">
    <property type="entry name" value="RNA-binding domain, RBD"/>
    <property type="match status" value="1"/>
</dbReference>
<dbReference type="PROSITE" id="PS50108">
    <property type="entry name" value="CRIB"/>
    <property type="match status" value="1"/>
</dbReference>
<dbReference type="InterPro" id="IPR002013">
    <property type="entry name" value="SAC_dom"/>
</dbReference>
<dbReference type="PANTHER" id="PTHR11200">
    <property type="entry name" value="INOSITOL 5-PHOSPHATASE"/>
    <property type="match status" value="1"/>
</dbReference>
<feature type="compositionally biased region" description="Basic and acidic residues" evidence="8">
    <location>
        <begin position="836"/>
        <end position="845"/>
    </location>
</feature>
<feature type="domain" description="SAC" evidence="11">
    <location>
        <begin position="140"/>
        <end position="445"/>
    </location>
</feature>
<dbReference type="EnsemblMetazoa" id="CLYHEMT019205.1">
    <property type="protein sequence ID" value="CLYHEMP019205.1"/>
    <property type="gene ID" value="CLYHEMG019205"/>
</dbReference>
<dbReference type="PANTHER" id="PTHR11200:SF257">
    <property type="entry name" value="PHOSPHOINOSITIDE 5-PHOSPHATASE"/>
    <property type="match status" value="1"/>
</dbReference>
<dbReference type="PROSITE" id="PS50102">
    <property type="entry name" value="RRM"/>
    <property type="match status" value="1"/>
</dbReference>
<dbReference type="InterPro" id="IPR000095">
    <property type="entry name" value="CRIB_dom"/>
</dbReference>
<feature type="domain" description="RRM" evidence="9">
    <location>
        <begin position="904"/>
        <end position="977"/>
    </location>
</feature>
<proteinExistence type="inferred from homology"/>